<dbReference type="Pfam" id="PF07690">
    <property type="entry name" value="MFS_1"/>
    <property type="match status" value="1"/>
</dbReference>
<dbReference type="AlphaFoldDB" id="A0A1G9W980"/>
<dbReference type="InterPro" id="IPR004638">
    <property type="entry name" value="EmrB-like"/>
</dbReference>
<keyword evidence="4" id="KW-1003">Cell membrane</keyword>
<feature type="transmembrane region" description="Helical" evidence="9">
    <location>
        <begin position="96"/>
        <end position="117"/>
    </location>
</feature>
<feature type="transmembrane region" description="Helical" evidence="9">
    <location>
        <begin position="219"/>
        <end position="237"/>
    </location>
</feature>
<accession>A0A1G9W980</accession>
<dbReference type="PANTHER" id="PTHR42718:SF9">
    <property type="entry name" value="MAJOR FACILITATOR SUPERFAMILY MULTIDRUG TRANSPORTER MFSC"/>
    <property type="match status" value="1"/>
</dbReference>
<feature type="transmembrane region" description="Helical" evidence="9">
    <location>
        <begin position="395"/>
        <end position="413"/>
    </location>
</feature>
<dbReference type="Proteomes" id="UP000199341">
    <property type="component" value="Unassembled WGS sequence"/>
</dbReference>
<keyword evidence="6 9" id="KW-1133">Transmembrane helix</keyword>
<dbReference type="STRING" id="310781.SAMN05216259_101552"/>
<dbReference type="PRINTS" id="PR01036">
    <property type="entry name" value="TCRTETB"/>
</dbReference>
<protein>
    <submittedName>
        <fullName evidence="11">Drug resistance transporter, EmrB/QacA subfamily</fullName>
    </submittedName>
</protein>
<reference evidence="11 12" key="1">
    <citation type="submission" date="2016-10" db="EMBL/GenBank/DDBJ databases">
        <authorList>
            <person name="de Groot N.N."/>
        </authorList>
    </citation>
    <scope>NUCLEOTIDE SEQUENCE [LARGE SCALE GENOMIC DNA]</scope>
    <source>
        <strain evidence="11 12">CGMCC 4.2022</strain>
    </source>
</reference>
<comment type="subcellular location">
    <subcellularLocation>
        <location evidence="1">Cell membrane</location>
        <topology evidence="1">Multi-pass membrane protein</topology>
    </subcellularLocation>
</comment>
<dbReference type="GO" id="GO:0022857">
    <property type="term" value="F:transmembrane transporter activity"/>
    <property type="evidence" value="ECO:0007669"/>
    <property type="project" value="InterPro"/>
</dbReference>
<dbReference type="GO" id="GO:0046677">
    <property type="term" value="P:response to antibiotic"/>
    <property type="evidence" value="ECO:0007669"/>
    <property type="project" value="UniProtKB-KW"/>
</dbReference>
<dbReference type="NCBIfam" id="TIGR00711">
    <property type="entry name" value="efflux_EmrB"/>
    <property type="match status" value="1"/>
</dbReference>
<evidence type="ECO:0000256" key="2">
    <source>
        <dbReference type="ARBA" id="ARBA00008537"/>
    </source>
</evidence>
<dbReference type="Gene3D" id="1.20.1250.20">
    <property type="entry name" value="MFS general substrate transporter like domains"/>
    <property type="match status" value="1"/>
</dbReference>
<keyword evidence="3" id="KW-0813">Transport</keyword>
<keyword evidence="5 9" id="KW-0812">Transmembrane</keyword>
<dbReference type="Gene3D" id="1.20.1720.10">
    <property type="entry name" value="Multidrug resistance protein D"/>
    <property type="match status" value="1"/>
</dbReference>
<evidence type="ECO:0000313" key="12">
    <source>
        <dbReference type="Proteomes" id="UP000199341"/>
    </source>
</evidence>
<dbReference type="InterPro" id="IPR036259">
    <property type="entry name" value="MFS_trans_sf"/>
</dbReference>
<feature type="transmembrane region" description="Helical" evidence="9">
    <location>
        <begin position="345"/>
        <end position="364"/>
    </location>
</feature>
<dbReference type="SUPFAM" id="SSF103473">
    <property type="entry name" value="MFS general substrate transporter"/>
    <property type="match status" value="1"/>
</dbReference>
<dbReference type="PANTHER" id="PTHR42718">
    <property type="entry name" value="MAJOR FACILITATOR SUPERFAMILY MULTIDRUG TRANSPORTER MFSC"/>
    <property type="match status" value="1"/>
</dbReference>
<keyword evidence="12" id="KW-1185">Reference proteome</keyword>
<dbReference type="EMBL" id="FNIE01000001">
    <property type="protein sequence ID" value="SDM80781.1"/>
    <property type="molecule type" value="Genomic_DNA"/>
</dbReference>
<dbReference type="GO" id="GO:0005886">
    <property type="term" value="C:plasma membrane"/>
    <property type="evidence" value="ECO:0007669"/>
    <property type="project" value="UniProtKB-SubCell"/>
</dbReference>
<feature type="transmembrane region" description="Helical" evidence="9">
    <location>
        <begin position="67"/>
        <end position="90"/>
    </location>
</feature>
<evidence type="ECO:0000313" key="11">
    <source>
        <dbReference type="EMBL" id="SDM80781.1"/>
    </source>
</evidence>
<proteinExistence type="inferred from homology"/>
<feature type="transmembrane region" description="Helical" evidence="9">
    <location>
        <begin position="156"/>
        <end position="177"/>
    </location>
</feature>
<feature type="transmembrane region" description="Helical" evidence="9">
    <location>
        <begin position="320"/>
        <end position="339"/>
    </location>
</feature>
<dbReference type="CDD" id="cd17321">
    <property type="entry name" value="MFS_MMR_MDR_like"/>
    <property type="match status" value="1"/>
</dbReference>
<name>A0A1G9W980_9ACTN</name>
<dbReference type="PROSITE" id="PS50850">
    <property type="entry name" value="MFS"/>
    <property type="match status" value="1"/>
</dbReference>
<comment type="similarity">
    <text evidence="2">Belongs to the major facilitator superfamily. EmrB family.</text>
</comment>
<dbReference type="InterPro" id="IPR020846">
    <property type="entry name" value="MFS_dom"/>
</dbReference>
<dbReference type="InterPro" id="IPR011701">
    <property type="entry name" value="MFS"/>
</dbReference>
<keyword evidence="7 9" id="KW-0472">Membrane</keyword>
<keyword evidence="8" id="KW-0046">Antibiotic resistance</keyword>
<evidence type="ECO:0000256" key="4">
    <source>
        <dbReference type="ARBA" id="ARBA00022475"/>
    </source>
</evidence>
<feature type="domain" description="Major facilitator superfamily (MFS) profile" evidence="10">
    <location>
        <begin position="1"/>
        <end position="448"/>
    </location>
</feature>
<evidence type="ECO:0000256" key="3">
    <source>
        <dbReference type="ARBA" id="ARBA00022448"/>
    </source>
</evidence>
<evidence type="ECO:0000256" key="8">
    <source>
        <dbReference type="ARBA" id="ARBA00023251"/>
    </source>
</evidence>
<sequence length="465" mass="47259">MLAICCLSLLIVGLDNTIVNVALPAMSHDLHTAVSGLQWIMDAYTLVLASLLMLSGSMADRLGRRRVFQVGLAVFGVGSLLCSLASSVGLLVGFRAVQAVGGSMLNPVALSIITHTFTDRRERARAMGVWAAIIGVSMALGPIVGGVLVSSAGWRSIFWVNIPVAAAAIALTARFVPESRAPRARRFDPAGQVLVIALFAASTFAIIEGPGSGWGSAKIVIAFALAAVSACGLLAWERRPKEPLIDLRFFASLPFSGATVVAACAFASLGGFLFLNTLYLQETRGMSPLNAGLHTLPMAVLTIIVAPISGRIVATRGPRIPLLAGGLGITASAAMLAGLTDHTSYALLAPAYVLFGAGFGVLNAPISNAAVSGMPVAQAGVAGGIASTSRQIGQALGVAIVGALAGAATGASTHLDIAHASHPGWWVILGCGIAITAIGLAITTPAAHATAAHVAKTLLGEDDAS</sequence>
<evidence type="ECO:0000256" key="1">
    <source>
        <dbReference type="ARBA" id="ARBA00004651"/>
    </source>
</evidence>
<gene>
    <name evidence="11" type="ORF">SAMN05216259_101552</name>
</gene>
<evidence type="ECO:0000256" key="5">
    <source>
        <dbReference type="ARBA" id="ARBA00022692"/>
    </source>
</evidence>
<evidence type="ECO:0000256" key="9">
    <source>
        <dbReference type="SAM" id="Phobius"/>
    </source>
</evidence>
<evidence type="ECO:0000256" key="7">
    <source>
        <dbReference type="ARBA" id="ARBA00023136"/>
    </source>
</evidence>
<feature type="transmembrane region" description="Helical" evidence="9">
    <location>
        <begin position="189"/>
        <end position="207"/>
    </location>
</feature>
<feature type="transmembrane region" description="Helical" evidence="9">
    <location>
        <begin position="129"/>
        <end position="150"/>
    </location>
</feature>
<feature type="transmembrane region" description="Helical" evidence="9">
    <location>
        <begin position="425"/>
        <end position="447"/>
    </location>
</feature>
<evidence type="ECO:0000259" key="10">
    <source>
        <dbReference type="PROSITE" id="PS50850"/>
    </source>
</evidence>
<evidence type="ECO:0000256" key="6">
    <source>
        <dbReference type="ARBA" id="ARBA00022989"/>
    </source>
</evidence>
<organism evidence="11 12">
    <name type="scientific">Actinacidiphila guanduensis</name>
    <dbReference type="NCBI Taxonomy" id="310781"/>
    <lineage>
        <taxon>Bacteria</taxon>
        <taxon>Bacillati</taxon>
        <taxon>Actinomycetota</taxon>
        <taxon>Actinomycetes</taxon>
        <taxon>Kitasatosporales</taxon>
        <taxon>Streptomycetaceae</taxon>
        <taxon>Actinacidiphila</taxon>
    </lineage>
</organism>
<feature type="transmembrane region" description="Helical" evidence="9">
    <location>
        <begin position="249"/>
        <end position="275"/>
    </location>
</feature>
<feature type="transmembrane region" description="Helical" evidence="9">
    <location>
        <begin position="295"/>
        <end position="313"/>
    </location>
</feature>
<feature type="transmembrane region" description="Helical" evidence="9">
    <location>
        <begin position="37"/>
        <end position="55"/>
    </location>
</feature>